<dbReference type="InterPro" id="IPR000836">
    <property type="entry name" value="PRTase_dom"/>
</dbReference>
<keyword evidence="15" id="KW-1185">Reference proteome</keyword>
<evidence type="ECO:0000256" key="10">
    <source>
        <dbReference type="ARBA" id="ARBA00022679"/>
    </source>
</evidence>
<dbReference type="NCBIfam" id="TIGR01090">
    <property type="entry name" value="apt"/>
    <property type="match status" value="1"/>
</dbReference>
<reference evidence="14 15" key="1">
    <citation type="submission" date="2016-10" db="EMBL/GenBank/DDBJ databases">
        <authorList>
            <person name="de Groot N.N."/>
        </authorList>
    </citation>
    <scope>NUCLEOTIDE SEQUENCE [LARGE SCALE GENOMIC DNA]</scope>
    <source>
        <strain evidence="14 15">DSM 16859</strain>
    </source>
</reference>
<evidence type="ECO:0000256" key="1">
    <source>
        <dbReference type="ARBA" id="ARBA00000868"/>
    </source>
</evidence>
<evidence type="ECO:0000313" key="15">
    <source>
        <dbReference type="Proteomes" id="UP000198815"/>
    </source>
</evidence>
<comment type="pathway">
    <text evidence="4 12">Purine metabolism; AMP biosynthesis via salvage pathway; AMP from adenine: step 1/1.</text>
</comment>
<dbReference type="HAMAP" id="MF_00004">
    <property type="entry name" value="Aden_phosphoribosyltr"/>
    <property type="match status" value="1"/>
</dbReference>
<evidence type="ECO:0000259" key="13">
    <source>
        <dbReference type="Pfam" id="PF00156"/>
    </source>
</evidence>
<dbReference type="GO" id="GO:0044209">
    <property type="term" value="P:AMP salvage"/>
    <property type="evidence" value="ECO:0007669"/>
    <property type="project" value="UniProtKB-UniRule"/>
</dbReference>
<dbReference type="EMBL" id="FOGZ01000002">
    <property type="protein sequence ID" value="SER54827.1"/>
    <property type="molecule type" value="Genomic_DNA"/>
</dbReference>
<comment type="subcellular location">
    <subcellularLocation>
        <location evidence="3 12">Cytoplasm</location>
    </subcellularLocation>
</comment>
<evidence type="ECO:0000256" key="12">
    <source>
        <dbReference type="HAMAP-Rule" id="MF_00004"/>
    </source>
</evidence>
<dbReference type="PANTHER" id="PTHR32315">
    <property type="entry name" value="ADENINE PHOSPHORIBOSYLTRANSFERASE"/>
    <property type="match status" value="1"/>
</dbReference>
<dbReference type="STRING" id="64702.SAMN05443377_102101"/>
<dbReference type="Pfam" id="PF00156">
    <property type="entry name" value="Pribosyltran"/>
    <property type="match status" value="1"/>
</dbReference>
<accession>A0A1H9Q2Y9</accession>
<evidence type="ECO:0000256" key="11">
    <source>
        <dbReference type="ARBA" id="ARBA00022726"/>
    </source>
</evidence>
<evidence type="ECO:0000256" key="6">
    <source>
        <dbReference type="ARBA" id="ARBA00011738"/>
    </source>
</evidence>
<dbReference type="OrthoDB" id="9803963at2"/>
<evidence type="ECO:0000256" key="5">
    <source>
        <dbReference type="ARBA" id="ARBA00008391"/>
    </source>
</evidence>
<dbReference type="GO" id="GO:0016208">
    <property type="term" value="F:AMP binding"/>
    <property type="evidence" value="ECO:0007669"/>
    <property type="project" value="TreeGrafter"/>
</dbReference>
<dbReference type="Proteomes" id="UP000198815">
    <property type="component" value="Unassembled WGS sequence"/>
</dbReference>
<evidence type="ECO:0000256" key="2">
    <source>
        <dbReference type="ARBA" id="ARBA00003968"/>
    </source>
</evidence>
<dbReference type="NCBIfam" id="NF002634">
    <property type="entry name" value="PRK02304.1-3"/>
    <property type="match status" value="1"/>
</dbReference>
<dbReference type="GO" id="GO:0005737">
    <property type="term" value="C:cytoplasm"/>
    <property type="evidence" value="ECO:0007669"/>
    <property type="project" value="UniProtKB-SubCell"/>
</dbReference>
<evidence type="ECO:0000256" key="4">
    <source>
        <dbReference type="ARBA" id="ARBA00004659"/>
    </source>
</evidence>
<dbReference type="RefSeq" id="WP_091967050.1">
    <property type="nucleotide sequence ID" value="NZ_FOGZ01000002.1"/>
</dbReference>
<protein>
    <recommendedName>
        <fullName evidence="7 12">Adenine phosphoribosyltransferase</fullName>
        <shortName evidence="12">APRT</shortName>
        <ecNumber evidence="7 12">2.4.2.7</ecNumber>
    </recommendedName>
</protein>
<dbReference type="EC" id="2.4.2.7" evidence="7 12"/>
<evidence type="ECO:0000256" key="3">
    <source>
        <dbReference type="ARBA" id="ARBA00004496"/>
    </source>
</evidence>
<dbReference type="InterPro" id="IPR029057">
    <property type="entry name" value="PRTase-like"/>
</dbReference>
<dbReference type="FunFam" id="3.40.50.2020:FF:000004">
    <property type="entry name" value="Adenine phosphoribosyltransferase"/>
    <property type="match status" value="1"/>
</dbReference>
<comment type="subunit">
    <text evidence="6 12">Homodimer.</text>
</comment>
<dbReference type="PANTHER" id="PTHR32315:SF3">
    <property type="entry name" value="ADENINE PHOSPHORIBOSYLTRANSFERASE"/>
    <property type="match status" value="1"/>
</dbReference>
<dbReference type="UniPathway" id="UPA00588">
    <property type="reaction ID" value="UER00646"/>
</dbReference>
<keyword evidence="11 12" id="KW-0660">Purine salvage</keyword>
<proteinExistence type="inferred from homology"/>
<name>A0A1H9Q2Y9_9ACTN</name>
<dbReference type="SUPFAM" id="SSF53271">
    <property type="entry name" value="PRTase-like"/>
    <property type="match status" value="1"/>
</dbReference>
<dbReference type="GO" id="GO:0006166">
    <property type="term" value="P:purine ribonucleoside salvage"/>
    <property type="evidence" value="ECO:0007669"/>
    <property type="project" value="UniProtKB-UniRule"/>
</dbReference>
<dbReference type="CDD" id="cd06223">
    <property type="entry name" value="PRTases_typeI"/>
    <property type="match status" value="1"/>
</dbReference>
<dbReference type="GO" id="GO:0003999">
    <property type="term" value="F:adenine phosphoribosyltransferase activity"/>
    <property type="evidence" value="ECO:0007669"/>
    <property type="project" value="UniProtKB-UniRule"/>
</dbReference>
<dbReference type="NCBIfam" id="NF002636">
    <property type="entry name" value="PRK02304.1-5"/>
    <property type="match status" value="1"/>
</dbReference>
<comment type="similarity">
    <text evidence="5 12">Belongs to the purine/pyrimidine phosphoribosyltransferase family.</text>
</comment>
<dbReference type="GO" id="GO:0006168">
    <property type="term" value="P:adenine salvage"/>
    <property type="evidence" value="ECO:0007669"/>
    <property type="project" value="InterPro"/>
</dbReference>
<comment type="function">
    <text evidence="2 12">Catalyzes a salvage reaction resulting in the formation of AMP, that is energically less costly than de novo synthesis.</text>
</comment>
<gene>
    <name evidence="12" type="primary">apt</name>
    <name evidence="14" type="ORF">SAMN05443377_102101</name>
</gene>
<evidence type="ECO:0000256" key="8">
    <source>
        <dbReference type="ARBA" id="ARBA00022490"/>
    </source>
</evidence>
<evidence type="ECO:0000313" key="14">
    <source>
        <dbReference type="EMBL" id="SER54827.1"/>
    </source>
</evidence>
<keyword evidence="8 12" id="KW-0963">Cytoplasm</keyword>
<feature type="domain" description="Phosphoribosyltransferase" evidence="13">
    <location>
        <begin position="50"/>
        <end position="155"/>
    </location>
</feature>
<keyword evidence="10 12" id="KW-0808">Transferase</keyword>
<dbReference type="AlphaFoldDB" id="A0A1H9Q2Y9"/>
<evidence type="ECO:0000256" key="7">
    <source>
        <dbReference type="ARBA" id="ARBA00011893"/>
    </source>
</evidence>
<dbReference type="GO" id="GO:0002055">
    <property type="term" value="F:adenine binding"/>
    <property type="evidence" value="ECO:0007669"/>
    <property type="project" value="TreeGrafter"/>
</dbReference>
<sequence length="180" mass="19089">MSSVDARVAKISSLVRTIPDFPEPGVQFRDITPLLADPDGFRETIDVLVGQLPGPIDVVVGIDSRGFLFGAPMALQMDVGFVPVRKPGKLPAPVFEEDYLLEYGSSSLNIHRDALRPGQRVLIVDDLLATGGTLGAAAKLVAREGAEIVHVETVIELAGLGGRKHLGECGVTSYSSILVC</sequence>
<dbReference type="Gene3D" id="3.40.50.2020">
    <property type="match status" value="1"/>
</dbReference>
<evidence type="ECO:0000256" key="9">
    <source>
        <dbReference type="ARBA" id="ARBA00022676"/>
    </source>
</evidence>
<keyword evidence="9 12" id="KW-0328">Glycosyltransferase</keyword>
<comment type="catalytic activity">
    <reaction evidence="1 12">
        <text>AMP + diphosphate = 5-phospho-alpha-D-ribose 1-diphosphate + adenine</text>
        <dbReference type="Rhea" id="RHEA:16609"/>
        <dbReference type="ChEBI" id="CHEBI:16708"/>
        <dbReference type="ChEBI" id="CHEBI:33019"/>
        <dbReference type="ChEBI" id="CHEBI:58017"/>
        <dbReference type="ChEBI" id="CHEBI:456215"/>
        <dbReference type="EC" id="2.4.2.7"/>
    </reaction>
</comment>
<dbReference type="InterPro" id="IPR005764">
    <property type="entry name" value="Ade_phspho_trans"/>
</dbReference>
<organism evidence="14 15">
    <name type="scientific">Propionibacterium cyclohexanicum</name>
    <dbReference type="NCBI Taxonomy" id="64702"/>
    <lineage>
        <taxon>Bacteria</taxon>
        <taxon>Bacillati</taxon>
        <taxon>Actinomycetota</taxon>
        <taxon>Actinomycetes</taxon>
        <taxon>Propionibacteriales</taxon>
        <taxon>Propionibacteriaceae</taxon>
        <taxon>Propionibacterium</taxon>
    </lineage>
</organism>
<dbReference type="InterPro" id="IPR050054">
    <property type="entry name" value="UPRTase/APRTase"/>
</dbReference>